<keyword evidence="5" id="KW-0812">Transmembrane</keyword>
<dbReference type="InterPro" id="IPR000522">
    <property type="entry name" value="ABC_transptr_permease_BtuC"/>
</dbReference>
<comment type="caution">
    <text evidence="8">The sequence shown here is derived from an EMBL/GenBank/DDBJ whole genome shotgun (WGS) entry which is preliminary data.</text>
</comment>
<evidence type="ECO:0000256" key="5">
    <source>
        <dbReference type="ARBA" id="ARBA00022692"/>
    </source>
</evidence>
<evidence type="ECO:0000256" key="3">
    <source>
        <dbReference type="ARBA" id="ARBA00022448"/>
    </source>
</evidence>
<organism evidence="8 9">
    <name type="scientific">Vibrio ishigakensis</name>
    <dbReference type="NCBI Taxonomy" id="1481914"/>
    <lineage>
        <taxon>Bacteria</taxon>
        <taxon>Pseudomonadati</taxon>
        <taxon>Pseudomonadota</taxon>
        <taxon>Gammaproteobacteria</taxon>
        <taxon>Vibrionales</taxon>
        <taxon>Vibrionaceae</taxon>
        <taxon>Vibrio</taxon>
    </lineage>
</organism>
<dbReference type="GO" id="GO:0033214">
    <property type="term" value="P:siderophore-iron import into cell"/>
    <property type="evidence" value="ECO:0007669"/>
    <property type="project" value="TreeGrafter"/>
</dbReference>
<evidence type="ECO:0000256" key="6">
    <source>
        <dbReference type="ARBA" id="ARBA00022989"/>
    </source>
</evidence>
<accession>A0A0B8QAD3</accession>
<dbReference type="STRING" id="1481914.JCM19241_3478"/>
<keyword evidence="3" id="KW-0813">Transport</keyword>
<evidence type="ECO:0000256" key="4">
    <source>
        <dbReference type="ARBA" id="ARBA00022475"/>
    </source>
</evidence>
<dbReference type="GO" id="GO:0005886">
    <property type="term" value="C:plasma membrane"/>
    <property type="evidence" value="ECO:0007669"/>
    <property type="project" value="UniProtKB-SubCell"/>
</dbReference>
<dbReference type="Proteomes" id="UP000031666">
    <property type="component" value="Unassembled WGS sequence"/>
</dbReference>
<name>A0A0B8QAD3_9VIBR</name>
<dbReference type="InterPro" id="IPR037294">
    <property type="entry name" value="ABC_BtuC-like"/>
</dbReference>
<dbReference type="GO" id="GO:0022857">
    <property type="term" value="F:transmembrane transporter activity"/>
    <property type="evidence" value="ECO:0007669"/>
    <property type="project" value="InterPro"/>
</dbReference>
<evidence type="ECO:0000256" key="7">
    <source>
        <dbReference type="ARBA" id="ARBA00023136"/>
    </source>
</evidence>
<keyword evidence="7" id="KW-0472">Membrane</keyword>
<keyword evidence="6" id="KW-1133">Transmembrane helix</keyword>
<evidence type="ECO:0000313" key="9">
    <source>
        <dbReference type="Proteomes" id="UP000031666"/>
    </source>
</evidence>
<dbReference type="Gene3D" id="1.10.3470.10">
    <property type="entry name" value="ABC transporter involved in vitamin B12 uptake, BtuC"/>
    <property type="match status" value="1"/>
</dbReference>
<evidence type="ECO:0000256" key="1">
    <source>
        <dbReference type="ARBA" id="ARBA00004651"/>
    </source>
</evidence>
<reference evidence="8 9" key="1">
    <citation type="submission" date="2015-01" db="EMBL/GenBank/DDBJ databases">
        <title>Vibrio sp. C94 JCM 19241 whole genome shotgun sequence.</title>
        <authorList>
            <person name="Sawabe T."/>
            <person name="Meirelles P."/>
            <person name="Feng G."/>
            <person name="Sayaka M."/>
            <person name="Hattori M."/>
            <person name="Ohkuma M."/>
        </authorList>
    </citation>
    <scope>NUCLEOTIDE SEQUENCE [LARGE SCALE GENOMIC DNA]</scope>
    <source>
        <strain evidence="9">JCM 19241</strain>
    </source>
</reference>
<keyword evidence="4" id="KW-1003">Cell membrane</keyword>
<dbReference type="PANTHER" id="PTHR30472">
    <property type="entry name" value="FERRIC ENTEROBACTIN TRANSPORT SYSTEM PERMEASE PROTEIN"/>
    <property type="match status" value="1"/>
</dbReference>
<comment type="subcellular location">
    <subcellularLocation>
        <location evidence="1">Cell membrane</location>
        <topology evidence="1">Multi-pass membrane protein</topology>
    </subcellularLocation>
</comment>
<dbReference type="Pfam" id="PF01032">
    <property type="entry name" value="FecCD"/>
    <property type="match status" value="1"/>
</dbReference>
<dbReference type="PANTHER" id="PTHR30472:SF25">
    <property type="entry name" value="ABC TRANSPORTER PERMEASE PROTEIN MJ0876-RELATED"/>
    <property type="match status" value="1"/>
</dbReference>
<evidence type="ECO:0000313" key="8">
    <source>
        <dbReference type="EMBL" id="GAM75566.1"/>
    </source>
</evidence>
<gene>
    <name evidence="8" type="ORF">JCM19241_3478</name>
</gene>
<protein>
    <submittedName>
        <fullName evidence="8">Hemin ABC transporter</fullName>
    </submittedName>
</protein>
<dbReference type="AlphaFoldDB" id="A0A0B8QAD3"/>
<proteinExistence type="inferred from homology"/>
<comment type="similarity">
    <text evidence="2">Belongs to the binding-protein-dependent transport system permease family. FecCD subfamily.</text>
</comment>
<reference evidence="8 9" key="2">
    <citation type="submission" date="2015-01" db="EMBL/GenBank/DDBJ databases">
        <authorList>
            <consortium name="NBRP consortium"/>
            <person name="Sawabe T."/>
            <person name="Meirelles P."/>
            <person name="Feng G."/>
            <person name="Sayaka M."/>
            <person name="Hattori M."/>
            <person name="Ohkuma M."/>
        </authorList>
    </citation>
    <scope>NUCLEOTIDE SEQUENCE [LARGE SCALE GENOMIC DNA]</scope>
    <source>
        <strain evidence="9">JCM 19241</strain>
    </source>
</reference>
<evidence type="ECO:0000256" key="2">
    <source>
        <dbReference type="ARBA" id="ARBA00007935"/>
    </source>
</evidence>
<dbReference type="SUPFAM" id="SSF81345">
    <property type="entry name" value="ABC transporter involved in vitamin B12 uptake, BtuC"/>
    <property type="match status" value="1"/>
</dbReference>
<dbReference type="EMBL" id="BBSC01000004">
    <property type="protein sequence ID" value="GAM75566.1"/>
    <property type="molecule type" value="Genomic_DNA"/>
</dbReference>
<sequence length="108" mass="11750">MVSHASQRLTIFLSFLTLLVCVFLALTLGAVSISFTELAHFFYLFVTSGSEFAREQYPTLHAIVLQIRLPRVIAAVTAGAALAIAGVCTQGLFRNPLASRYPWGECGE</sequence>